<name>A0A2Z6T774_9LACO</name>
<organism evidence="2 3">
    <name type="scientific">Lactobacillus rodentium</name>
    <dbReference type="NCBI Taxonomy" id="947835"/>
    <lineage>
        <taxon>Bacteria</taxon>
        <taxon>Bacillati</taxon>
        <taxon>Bacillota</taxon>
        <taxon>Bacilli</taxon>
        <taxon>Lactobacillales</taxon>
        <taxon>Lactobacillaceae</taxon>
        <taxon>Lactobacillus</taxon>
    </lineage>
</organism>
<dbReference type="InterPro" id="IPR009343">
    <property type="entry name" value="DUF1002"/>
</dbReference>
<dbReference type="OrthoDB" id="9810153at2"/>
<reference evidence="3" key="1">
    <citation type="submission" date="2018-03" db="EMBL/GenBank/DDBJ databases">
        <title>New taxa in the Lactobacillus gasseri group.</title>
        <authorList>
            <person name="Tanizawa Y."/>
            <person name="Tohno M."/>
            <person name="Endo A."/>
            <person name="Arita M."/>
        </authorList>
    </citation>
    <scope>NUCLEOTIDE SEQUENCE [LARGE SCALE GENOMIC DNA]</scope>
    <source>
        <strain evidence="3">DSM 24759</strain>
    </source>
</reference>
<evidence type="ECO:0008006" key="4">
    <source>
        <dbReference type="Google" id="ProtNLM"/>
    </source>
</evidence>
<dbReference type="EMBL" id="BFBY01000009">
    <property type="protein sequence ID" value="GBG05234.1"/>
    <property type="molecule type" value="Genomic_DNA"/>
</dbReference>
<dbReference type="Proteomes" id="UP000257317">
    <property type="component" value="Unassembled WGS sequence"/>
</dbReference>
<gene>
    <name evidence="2" type="ORF">LrDSM24759_11480</name>
</gene>
<evidence type="ECO:0000256" key="1">
    <source>
        <dbReference type="SAM" id="SignalP"/>
    </source>
</evidence>
<feature type="signal peptide" evidence="1">
    <location>
        <begin position="1"/>
        <end position="30"/>
    </location>
</feature>
<sequence>MKKVITIFSAFLVSGLLSIFALPVSHQVKADDDTPVVTLGTSLTSSQRQGTIDTLTQSLNGASYKTITITGADLVKYLNPSGADFTNNSGVWSSALIQKTAAGSGINVHILPYNGHNNITTITANQYKNAALTAGISDANIYVTSANPIDGSGALAGVYAAYAKTGDSLNQSQINAAQDEMNTLSGITEENKGKDGYSDAQLNNAIAGAKAEMAKKGNNISNNEIRSIVNNQININHLGDTITNNQKEQIVNLLITIKNSGALKNKNFAQQANKLADQIQSGAKNIFSKFNTPETRNWFQQIIDSIVNWFKGLFGGIIVLN</sequence>
<dbReference type="Pfam" id="PF06207">
    <property type="entry name" value="DUF1002"/>
    <property type="match status" value="1"/>
</dbReference>
<dbReference type="AlphaFoldDB" id="A0A2Z6T774"/>
<evidence type="ECO:0000313" key="2">
    <source>
        <dbReference type="EMBL" id="GBG05234.1"/>
    </source>
</evidence>
<keyword evidence="3" id="KW-1185">Reference proteome</keyword>
<accession>A0A2Z6T774</accession>
<proteinExistence type="predicted"/>
<feature type="chain" id="PRO_5016347073" description="Extracellular protein" evidence="1">
    <location>
        <begin position="31"/>
        <end position="321"/>
    </location>
</feature>
<comment type="caution">
    <text evidence="2">The sequence shown here is derived from an EMBL/GenBank/DDBJ whole genome shotgun (WGS) entry which is preliminary data.</text>
</comment>
<keyword evidence="1" id="KW-0732">Signal</keyword>
<dbReference type="RefSeq" id="WP_117118564.1">
    <property type="nucleotide sequence ID" value="NZ_BFBY01000009.1"/>
</dbReference>
<protein>
    <recommendedName>
        <fullName evidence="4">Extracellular protein</fullName>
    </recommendedName>
</protein>
<evidence type="ECO:0000313" key="3">
    <source>
        <dbReference type="Proteomes" id="UP000257317"/>
    </source>
</evidence>